<protein>
    <submittedName>
        <fullName evidence="8">Na(+)-translocating NADH-quinone reductase subunit F</fullName>
    </submittedName>
</protein>
<feature type="domain" description="FAD-binding FR-type" evidence="7">
    <location>
        <begin position="391"/>
        <end position="491"/>
    </location>
</feature>
<dbReference type="PANTHER" id="PTHR47354">
    <property type="entry name" value="NADH OXIDOREDUCTASE HCR"/>
    <property type="match status" value="1"/>
</dbReference>
<dbReference type="InterPro" id="IPR012675">
    <property type="entry name" value="Beta-grasp_dom_sf"/>
</dbReference>
<dbReference type="PROSITE" id="PS51002">
    <property type="entry name" value="CYTB_NTER"/>
    <property type="match status" value="1"/>
</dbReference>
<dbReference type="InterPro" id="IPR036010">
    <property type="entry name" value="2Fe-2S_ferredoxin-like_sf"/>
</dbReference>
<dbReference type="CDD" id="cd06189">
    <property type="entry name" value="flavin_oxioreductase"/>
    <property type="match status" value="1"/>
</dbReference>
<dbReference type="InterPro" id="IPR016174">
    <property type="entry name" value="Di-haem_cyt_TM"/>
</dbReference>
<dbReference type="PRINTS" id="PR00410">
    <property type="entry name" value="PHEHYDRXLASE"/>
</dbReference>
<evidence type="ECO:0000256" key="3">
    <source>
        <dbReference type="ARBA" id="ARBA00022714"/>
    </source>
</evidence>
<dbReference type="PANTHER" id="PTHR47354:SF5">
    <property type="entry name" value="PROTEIN RFBI"/>
    <property type="match status" value="1"/>
</dbReference>
<organism evidence="8 9">
    <name type="scientific">Usitatibacter palustris</name>
    <dbReference type="NCBI Taxonomy" id="2732487"/>
    <lineage>
        <taxon>Bacteria</taxon>
        <taxon>Pseudomonadati</taxon>
        <taxon>Pseudomonadota</taxon>
        <taxon>Betaproteobacteria</taxon>
        <taxon>Nitrosomonadales</taxon>
        <taxon>Usitatibacteraceae</taxon>
        <taxon>Usitatibacter</taxon>
    </lineage>
</organism>
<evidence type="ECO:0000259" key="6">
    <source>
        <dbReference type="PROSITE" id="PS51085"/>
    </source>
</evidence>
<dbReference type="Pfam" id="PF00175">
    <property type="entry name" value="NAD_binding_1"/>
    <property type="match status" value="1"/>
</dbReference>
<dbReference type="AlphaFoldDB" id="A0A6M4H799"/>
<dbReference type="InterPro" id="IPR001041">
    <property type="entry name" value="2Fe-2S_ferredoxin-type"/>
</dbReference>
<keyword evidence="4" id="KW-0812">Transmembrane</keyword>
<dbReference type="Pfam" id="PF00111">
    <property type="entry name" value="Fer2"/>
    <property type="match status" value="1"/>
</dbReference>
<accession>A0A6M4H799</accession>
<dbReference type="PROSITE" id="PS51384">
    <property type="entry name" value="FAD_FR"/>
    <property type="match status" value="1"/>
</dbReference>
<dbReference type="GO" id="GO:0016020">
    <property type="term" value="C:membrane"/>
    <property type="evidence" value="ECO:0007669"/>
    <property type="project" value="InterPro"/>
</dbReference>
<feature type="transmembrane region" description="Helical" evidence="4">
    <location>
        <begin position="210"/>
        <end position="228"/>
    </location>
</feature>
<keyword evidence="3" id="KW-0001">2Fe-2S</keyword>
<dbReference type="EMBL" id="CP053073">
    <property type="protein sequence ID" value="QJR14254.1"/>
    <property type="molecule type" value="Genomic_DNA"/>
</dbReference>
<comment type="subunit">
    <text evidence="2">The main subunits of complex b-c1 are: cytochrome b, cytochrome c1 and the Rieske protein.</text>
</comment>
<keyword evidence="3" id="KW-0479">Metal-binding</keyword>
<dbReference type="InterPro" id="IPR027387">
    <property type="entry name" value="Cytb/b6-like_sf"/>
</dbReference>
<dbReference type="Pfam" id="PF00033">
    <property type="entry name" value="Cytochrome_B"/>
    <property type="match status" value="1"/>
</dbReference>
<keyword evidence="3" id="KW-0411">Iron-sulfur</keyword>
<dbReference type="GO" id="GO:0016491">
    <property type="term" value="F:oxidoreductase activity"/>
    <property type="evidence" value="ECO:0007669"/>
    <property type="project" value="InterPro"/>
</dbReference>
<proteinExistence type="predicted"/>
<dbReference type="KEGG" id="upl:DSM104440_01047"/>
<dbReference type="RefSeq" id="WP_171161032.1">
    <property type="nucleotide sequence ID" value="NZ_CP053073.1"/>
</dbReference>
<keyword evidence="9" id="KW-1185">Reference proteome</keyword>
<dbReference type="Pfam" id="PF00970">
    <property type="entry name" value="FAD_binding_6"/>
    <property type="match status" value="1"/>
</dbReference>
<evidence type="ECO:0000256" key="4">
    <source>
        <dbReference type="SAM" id="Phobius"/>
    </source>
</evidence>
<dbReference type="CDD" id="cd00207">
    <property type="entry name" value="fer2"/>
    <property type="match status" value="1"/>
</dbReference>
<feature type="transmembrane region" description="Helical" evidence="4">
    <location>
        <begin position="267"/>
        <end position="285"/>
    </location>
</feature>
<dbReference type="GO" id="GO:0009055">
    <property type="term" value="F:electron transfer activity"/>
    <property type="evidence" value="ECO:0007669"/>
    <property type="project" value="InterPro"/>
</dbReference>
<evidence type="ECO:0000259" key="7">
    <source>
        <dbReference type="PROSITE" id="PS51384"/>
    </source>
</evidence>
<dbReference type="SUPFAM" id="SSF81342">
    <property type="entry name" value="Transmembrane di-heme cytochromes"/>
    <property type="match status" value="1"/>
</dbReference>
<dbReference type="PROSITE" id="PS51085">
    <property type="entry name" value="2FE2S_FER_2"/>
    <property type="match status" value="1"/>
</dbReference>
<keyword evidence="3" id="KW-0408">Iron</keyword>
<evidence type="ECO:0000313" key="8">
    <source>
        <dbReference type="EMBL" id="QJR14254.1"/>
    </source>
</evidence>
<dbReference type="InterPro" id="IPR005797">
    <property type="entry name" value="Cyt_b/b6_N"/>
</dbReference>
<evidence type="ECO:0000313" key="9">
    <source>
        <dbReference type="Proteomes" id="UP000503096"/>
    </source>
</evidence>
<dbReference type="SUPFAM" id="SSF54292">
    <property type="entry name" value="2Fe-2S ferredoxin-like"/>
    <property type="match status" value="1"/>
</dbReference>
<dbReference type="GO" id="GO:0051537">
    <property type="term" value="F:2 iron, 2 sulfur cluster binding"/>
    <property type="evidence" value="ECO:0007669"/>
    <property type="project" value="UniProtKB-KW"/>
</dbReference>
<dbReference type="Gene3D" id="3.40.50.80">
    <property type="entry name" value="Nucleotide-binding domain of ferredoxin-NADP reductase (FNR) module"/>
    <property type="match status" value="1"/>
</dbReference>
<dbReference type="InParanoid" id="A0A6M4H799"/>
<feature type="domain" description="2Fe-2S ferredoxin-type" evidence="6">
    <location>
        <begin position="292"/>
        <end position="384"/>
    </location>
</feature>
<dbReference type="InterPro" id="IPR001433">
    <property type="entry name" value="OxRdtase_FAD/NAD-bd"/>
</dbReference>
<dbReference type="PROSITE" id="PS00197">
    <property type="entry name" value="2FE2S_FER_1"/>
    <property type="match status" value="1"/>
</dbReference>
<dbReference type="FunCoup" id="A0A6M4H799">
    <property type="interactions" value="249"/>
</dbReference>
<evidence type="ECO:0000259" key="5">
    <source>
        <dbReference type="PROSITE" id="PS51002"/>
    </source>
</evidence>
<dbReference type="InterPro" id="IPR017927">
    <property type="entry name" value="FAD-bd_FR_type"/>
</dbReference>
<gene>
    <name evidence="8" type="primary">nqrF</name>
    <name evidence="8" type="ORF">DSM104440_01047</name>
</gene>
<dbReference type="Gene3D" id="1.20.810.10">
    <property type="entry name" value="Cytochrome Bc1 Complex, Chain C"/>
    <property type="match status" value="1"/>
</dbReference>
<feature type="transmembrane region" description="Helical" evidence="4">
    <location>
        <begin position="113"/>
        <end position="135"/>
    </location>
</feature>
<dbReference type="InterPro" id="IPR039261">
    <property type="entry name" value="FNR_nucleotide-bd"/>
</dbReference>
<dbReference type="InterPro" id="IPR006058">
    <property type="entry name" value="2Fe2S_fd_BS"/>
</dbReference>
<feature type="transmembrane region" description="Helical" evidence="4">
    <location>
        <begin position="30"/>
        <end position="55"/>
    </location>
</feature>
<dbReference type="Proteomes" id="UP000503096">
    <property type="component" value="Chromosome"/>
</dbReference>
<dbReference type="SUPFAM" id="SSF63380">
    <property type="entry name" value="Riboflavin synthase domain-like"/>
    <property type="match status" value="1"/>
</dbReference>
<keyword evidence="4" id="KW-0472">Membrane</keyword>
<dbReference type="InterPro" id="IPR008333">
    <property type="entry name" value="Cbr1-like_FAD-bd_dom"/>
</dbReference>
<dbReference type="Gene3D" id="3.10.20.30">
    <property type="match status" value="1"/>
</dbReference>
<dbReference type="SUPFAM" id="SSF52343">
    <property type="entry name" value="Ferredoxin reductase-like, C-terminal NADP-linked domain"/>
    <property type="match status" value="1"/>
</dbReference>
<feature type="transmembrane region" description="Helical" evidence="4">
    <location>
        <begin position="177"/>
        <end position="198"/>
    </location>
</feature>
<sequence>MSGAQSAAQRAFLRVEGLLNRAFGDRLNPFYHLGALAYFQFWIATVSGLYLYAFFETSVTDAYASVEAITVGQRWAGGVMRSLHRYSSDGMVVAMLLHLARHFSFGHHRGFRWFSWVTGVVLLWLVYITGINGYMLPWDRLAQFVVTASTEWLDTLPLFDGQLARNFLHDGAVSDRLFSLLSFLHIGLPLGVLAALWIHTQRVAKARTQPPLPLALSLLGALLALSLVEPAVSQARAELATLPSAIAMDWFYLPALPLVYAWGPRETWALVIGATVLMLALPWIGRRARGATQFVLSVHPDERIVVARAGETLLEAGLREGLPMPFDCRNGGCGVCKGRVLDGEVSLGAYQEGALDEKARAAGEVLMCCARPLGDVELEYLPVPGAPPAPVRRHGARVVSLELLAPDVMRILLEVDEGGRPRWHAGQYVNILLEDGAKRAFSFATAPRETGPIEMHVRRVPGGRFSTRVFEGMKPGDRIAFEGPLGAFHLREDSAKPILFVAGSTGFAPVKSMLEHAFAAGSKRPMVLYWGARTRADLYAADLASQWARDYPNFTFIPVLSESRAEDAWTGRTGLVHEAILADYPDLSRHQVYACGSVQMVEAVAPALASRGLSPDDCFSDAFHLAPRLRGDAADVVRLGGRA</sequence>
<evidence type="ECO:0000256" key="2">
    <source>
        <dbReference type="ARBA" id="ARBA00011649"/>
    </source>
</evidence>
<dbReference type="InterPro" id="IPR017938">
    <property type="entry name" value="Riboflavin_synthase-like_b-brl"/>
</dbReference>
<comment type="cofactor">
    <cofactor evidence="1">
        <name>FAD</name>
        <dbReference type="ChEBI" id="CHEBI:57692"/>
    </cofactor>
</comment>
<dbReference type="InterPro" id="IPR050415">
    <property type="entry name" value="MRET"/>
</dbReference>
<dbReference type="GO" id="GO:0022904">
    <property type="term" value="P:respiratory electron transport chain"/>
    <property type="evidence" value="ECO:0007669"/>
    <property type="project" value="InterPro"/>
</dbReference>
<feature type="domain" description="Cytochrome b/b6 N-terminal region profile" evidence="5">
    <location>
        <begin position="1"/>
        <end position="212"/>
    </location>
</feature>
<keyword evidence="4" id="KW-1133">Transmembrane helix</keyword>
<feature type="transmembrane region" description="Helical" evidence="4">
    <location>
        <begin position="240"/>
        <end position="260"/>
    </location>
</feature>
<reference evidence="8 9" key="1">
    <citation type="submission" date="2020-04" db="EMBL/GenBank/DDBJ databases">
        <title>Usitatibacter rugosus gen. nov., sp. nov. and Usitatibacter palustris sp. nov., novel members of Usitatibacteraceae fam. nov. within the order Nitrosomonadales isolated from soil.</title>
        <authorList>
            <person name="Huber K.J."/>
            <person name="Neumann-Schaal M."/>
            <person name="Geppert A."/>
            <person name="Luckner M."/>
            <person name="Wanner G."/>
            <person name="Overmann J."/>
        </authorList>
    </citation>
    <scope>NUCLEOTIDE SEQUENCE [LARGE SCALE GENOMIC DNA]</scope>
    <source>
        <strain evidence="8 9">Swamp67</strain>
    </source>
</reference>
<dbReference type="Gene3D" id="2.40.30.10">
    <property type="entry name" value="Translation factors"/>
    <property type="match status" value="1"/>
</dbReference>
<name>A0A6M4H799_9PROT</name>
<evidence type="ECO:0000256" key="1">
    <source>
        <dbReference type="ARBA" id="ARBA00001974"/>
    </source>
</evidence>